<dbReference type="GO" id="GO:0005737">
    <property type="term" value="C:cytoplasm"/>
    <property type="evidence" value="ECO:0007669"/>
    <property type="project" value="TreeGrafter"/>
</dbReference>
<feature type="domain" description="NAD-dependent epimerase/dehydratase" evidence="1">
    <location>
        <begin position="2"/>
        <end position="219"/>
    </location>
</feature>
<dbReference type="InterPro" id="IPR051783">
    <property type="entry name" value="NAD(P)-dependent_oxidoreduct"/>
</dbReference>
<protein>
    <submittedName>
        <fullName evidence="2">Putative dihydroflavonol-4-reductase</fullName>
    </submittedName>
</protein>
<proteinExistence type="predicted"/>
<keyword evidence="3" id="KW-1185">Reference proteome</keyword>
<dbReference type="EMBL" id="BBLT01000011">
    <property type="protein sequence ID" value="GAL87094.1"/>
    <property type="molecule type" value="Genomic_DNA"/>
</dbReference>
<dbReference type="eggNOG" id="COG0451">
    <property type="taxonomic scope" value="Bacteria"/>
</dbReference>
<evidence type="ECO:0000313" key="2">
    <source>
        <dbReference type="EMBL" id="GAL87094.1"/>
    </source>
</evidence>
<dbReference type="Pfam" id="PF01370">
    <property type="entry name" value="Epimerase"/>
    <property type="match status" value="1"/>
</dbReference>
<dbReference type="InterPro" id="IPR001509">
    <property type="entry name" value="Epimerase_deHydtase"/>
</dbReference>
<dbReference type="PANTHER" id="PTHR48079">
    <property type="entry name" value="PROTEIN YEEZ"/>
    <property type="match status" value="1"/>
</dbReference>
<comment type="caution">
    <text evidence="2">The sequence shown here is derived from an EMBL/GenBank/DDBJ whole genome shotgun (WGS) entry which is preliminary data.</text>
</comment>
<dbReference type="Proteomes" id="UP000030185">
    <property type="component" value="Unassembled WGS sequence"/>
</dbReference>
<dbReference type="GO" id="GO:0004029">
    <property type="term" value="F:aldehyde dehydrogenase (NAD+) activity"/>
    <property type="evidence" value="ECO:0007669"/>
    <property type="project" value="TreeGrafter"/>
</dbReference>
<name>A0A098LKR8_9BACT</name>
<dbReference type="PANTHER" id="PTHR48079:SF6">
    <property type="entry name" value="NAD(P)-BINDING DOMAIN-CONTAINING PROTEIN-RELATED"/>
    <property type="match status" value="1"/>
</dbReference>
<dbReference type="InterPro" id="IPR036291">
    <property type="entry name" value="NAD(P)-bd_dom_sf"/>
</dbReference>
<dbReference type="RefSeq" id="WP_045467906.1">
    <property type="nucleotide sequence ID" value="NZ_BBLT01000011.1"/>
</dbReference>
<gene>
    <name evidence="2" type="ORF">MYP_4324</name>
</gene>
<accession>A0A098LKR8</accession>
<dbReference type="STRING" id="153721.MYP_4324"/>
<sequence length="326" mass="36880">MIFITGATGLLGSFLAKEFIKTGHKVKAMKRESSSFHLLGEDAQKIIWEEGDLSDITGLEKIIEGVDTIVHSAALVSYQPQDKELLFETNAKGTANLVNAALNKGISKFIHISSIAAIGRSKNESRVTEATVWEDSPMNSSYGKSKYLAELEVWRAFEEGLNGFIVNPSIILGPGDWNSGSSQLFKYVWKNNLFYSEKEMNYIDVRDVTQIVICLHNRNITGERFILNAGTTSYKHFFDMVAEKFGKRKPPYKVTKFIGNIAWRFEYLRYKLTGSKPLITKETAGLSKSDVIYSNEKIKNLLNYSFIPFENTVSWTCEQLLHKVEK</sequence>
<dbReference type="Gene3D" id="3.40.50.720">
    <property type="entry name" value="NAD(P)-binding Rossmann-like Domain"/>
    <property type="match status" value="1"/>
</dbReference>
<dbReference type="OrthoDB" id="596910at2"/>
<dbReference type="AlphaFoldDB" id="A0A098LKR8"/>
<organism evidence="2 3">
    <name type="scientific">Sporocytophaga myxococcoides</name>
    <dbReference type="NCBI Taxonomy" id="153721"/>
    <lineage>
        <taxon>Bacteria</taxon>
        <taxon>Pseudomonadati</taxon>
        <taxon>Bacteroidota</taxon>
        <taxon>Cytophagia</taxon>
        <taxon>Cytophagales</taxon>
        <taxon>Cytophagaceae</taxon>
        <taxon>Sporocytophaga</taxon>
    </lineage>
</organism>
<dbReference type="SUPFAM" id="SSF51735">
    <property type="entry name" value="NAD(P)-binding Rossmann-fold domains"/>
    <property type="match status" value="1"/>
</dbReference>
<evidence type="ECO:0000313" key="3">
    <source>
        <dbReference type="Proteomes" id="UP000030185"/>
    </source>
</evidence>
<reference evidence="2 3" key="1">
    <citation type="submission" date="2014-09" db="EMBL/GenBank/DDBJ databases">
        <title>Sporocytophaga myxococcoides PG-01 genome sequencing.</title>
        <authorList>
            <person name="Liu L."/>
            <person name="Gao P.J."/>
            <person name="Chen G.J."/>
            <person name="Wang L.S."/>
        </authorList>
    </citation>
    <scope>NUCLEOTIDE SEQUENCE [LARGE SCALE GENOMIC DNA]</scope>
    <source>
        <strain evidence="2 3">PG-01</strain>
    </source>
</reference>
<evidence type="ECO:0000259" key="1">
    <source>
        <dbReference type="Pfam" id="PF01370"/>
    </source>
</evidence>